<dbReference type="PANTHER" id="PTHR10622:SF12">
    <property type="entry name" value="HET DOMAIN-CONTAINING PROTEIN"/>
    <property type="match status" value="1"/>
</dbReference>
<name>A0A8H4KLK6_9HYPO</name>
<dbReference type="EMBL" id="JAADYS010002978">
    <property type="protein sequence ID" value="KAF4452330.1"/>
    <property type="molecule type" value="Genomic_DNA"/>
</dbReference>
<keyword evidence="4" id="KW-1185">Reference proteome</keyword>
<dbReference type="InterPro" id="IPR010730">
    <property type="entry name" value="HET"/>
</dbReference>
<reference evidence="3 4" key="1">
    <citation type="submission" date="2020-01" db="EMBL/GenBank/DDBJ databases">
        <title>Identification and distribution of gene clusters putatively required for synthesis of sphingolipid metabolism inhibitors in phylogenetically diverse species of the filamentous fungus Fusarium.</title>
        <authorList>
            <person name="Kim H.-S."/>
            <person name="Busman M."/>
            <person name="Brown D.W."/>
            <person name="Divon H."/>
            <person name="Uhlig S."/>
            <person name="Proctor R.H."/>
        </authorList>
    </citation>
    <scope>NUCLEOTIDE SEQUENCE [LARGE SCALE GENOMIC DNA]</scope>
    <source>
        <strain evidence="3 4">NRRL 20459</strain>
    </source>
</reference>
<accession>A0A8H4KLK6</accession>
<feature type="domain" description="Heterokaryon incompatibility" evidence="1">
    <location>
        <begin position="28"/>
        <end position="114"/>
    </location>
</feature>
<dbReference type="Pfam" id="PF06985">
    <property type="entry name" value="HET"/>
    <property type="match status" value="1"/>
</dbReference>
<evidence type="ECO:0000313" key="3">
    <source>
        <dbReference type="EMBL" id="KAF4452330.1"/>
    </source>
</evidence>
<proteinExistence type="predicted"/>
<dbReference type="Proteomes" id="UP000554235">
    <property type="component" value="Unassembled WGS sequence"/>
</dbReference>
<organism evidence="3 4">
    <name type="scientific">Fusarium albosuccineum</name>
    <dbReference type="NCBI Taxonomy" id="1237068"/>
    <lineage>
        <taxon>Eukaryota</taxon>
        <taxon>Fungi</taxon>
        <taxon>Dikarya</taxon>
        <taxon>Ascomycota</taxon>
        <taxon>Pezizomycotina</taxon>
        <taxon>Sordariomycetes</taxon>
        <taxon>Hypocreomycetidae</taxon>
        <taxon>Hypocreales</taxon>
        <taxon>Nectriaceae</taxon>
        <taxon>Fusarium</taxon>
        <taxon>Fusarium decemcellulare species complex</taxon>
    </lineage>
</organism>
<sequence>MRVISATKFAKGGEIRFEEFYGHNITPYAILSHTWEDGQEVTFEDCKSSVAKNKKGYSKIQKTCQLAVDEGIDYIWIDTCCIDKSSSAELTEAINSMYQWYERAEVCYAYLSDLDGGDLKDCRWFTRGWTLQELIAPNNMKFFDHSWENVGDKASLLEQLSTITSIEARILSHQDPLWYACVAKRFSWAAKRKNTRDEDIAYCLLGIFNINMPMLYGEGFKAFVRLQEEIIRTTNDLSIFAWTRHNSSTNDQTPYQNFLAEGPQDFASCSNLRLATDPLLNGNGMSITNKGIHMEGHHWVSEYKDGTTRYSLGLRCRSTDDKPIMVPMRKAGPNAFVRATNASRLDTSSLGIASSYTVNSKSFTLLTRLHREQLTSDKIVSIFRHVAVAVEFPSDISKRNIRAIPQRYWDAEEFVFFQSRQHGAILGLC</sequence>
<evidence type="ECO:0000259" key="2">
    <source>
        <dbReference type="Pfam" id="PF26640"/>
    </source>
</evidence>
<dbReference type="InterPro" id="IPR058525">
    <property type="entry name" value="DUF8212"/>
</dbReference>
<dbReference type="PANTHER" id="PTHR10622">
    <property type="entry name" value="HET DOMAIN-CONTAINING PROTEIN"/>
    <property type="match status" value="1"/>
</dbReference>
<protein>
    <submittedName>
        <fullName evidence="3">Vegetative incompatibility HET-E-1</fullName>
    </submittedName>
</protein>
<comment type="caution">
    <text evidence="3">The sequence shown here is derived from an EMBL/GenBank/DDBJ whole genome shotgun (WGS) entry which is preliminary data.</text>
</comment>
<evidence type="ECO:0000313" key="4">
    <source>
        <dbReference type="Proteomes" id="UP000554235"/>
    </source>
</evidence>
<dbReference type="AlphaFoldDB" id="A0A8H4KLK6"/>
<evidence type="ECO:0000259" key="1">
    <source>
        <dbReference type="Pfam" id="PF06985"/>
    </source>
</evidence>
<gene>
    <name evidence="3" type="ORF">FALBO_16190</name>
</gene>
<feature type="domain" description="DUF8212" evidence="2">
    <location>
        <begin position="221"/>
        <end position="256"/>
    </location>
</feature>
<dbReference type="Pfam" id="PF26640">
    <property type="entry name" value="DUF8212"/>
    <property type="match status" value="1"/>
</dbReference>
<dbReference type="OrthoDB" id="674604at2759"/>